<dbReference type="InterPro" id="IPR000683">
    <property type="entry name" value="Gfo/Idh/MocA-like_OxRdtase_N"/>
</dbReference>
<feature type="domain" description="Gfo/Idh/MocA-like oxidoreductase N-terminal" evidence="2">
    <location>
        <begin position="13"/>
        <end position="130"/>
    </location>
</feature>
<dbReference type="Proteomes" id="UP000541033">
    <property type="component" value="Unassembled WGS sequence"/>
</dbReference>
<accession>A0A7X5QYT3</accession>
<evidence type="ECO:0000256" key="1">
    <source>
        <dbReference type="ARBA" id="ARBA00023002"/>
    </source>
</evidence>
<dbReference type="SUPFAM" id="SSF51735">
    <property type="entry name" value="NAD(P)-binding Rossmann-fold domains"/>
    <property type="match status" value="1"/>
</dbReference>
<dbReference type="InterPro" id="IPR050463">
    <property type="entry name" value="Gfo/Idh/MocA_oxidrdct_glycsds"/>
</dbReference>
<gene>
    <name evidence="3" type="ORF">FHX76_000356</name>
</gene>
<proteinExistence type="predicted"/>
<comment type="caution">
    <text evidence="3">The sequence shown here is derived from an EMBL/GenBank/DDBJ whole genome shotgun (WGS) entry which is preliminary data.</text>
</comment>
<keyword evidence="1" id="KW-0560">Oxidoreductase</keyword>
<sequence length="384" mass="41761">MDTTPAVPPADSIRIAIIGAGTISQSVHIPLLRRAGFNLTAVCDLSPSRVTEVAALFGLRGVTNPDDIFGDQDIDAVIIATPGSHADLTARALQAGKHVLAEKPLALTIAEIEQLERIHETSGRVAQVGYMKMYDPLTARARTETQALTDTRLVRITVAHPDDSPQIDHLRMAVPPRDADMAVINAANAYEDARVSEALGDAPASLANYYKNVLNGSVVHELSLIRALGLELPTEWTADAFPTLDGDAPACLLATGSVGDIRYILSWNWVPEYPEYDEELNILASNGRLSYRMAKPYLLEERSVLNVQRHDGLERQSTTYTEGYETGFLRQLDAFKRSILTGAPVEAGFADVKKDIESLQRLAKAIGRGIGVELVTEVDRLAAR</sequence>
<dbReference type="RefSeq" id="WP_208402404.1">
    <property type="nucleotide sequence ID" value="NZ_JAAMOX010000001.1"/>
</dbReference>
<organism evidence="3 4">
    <name type="scientific">Lysinibacter cavernae</name>
    <dbReference type="NCBI Taxonomy" id="1640652"/>
    <lineage>
        <taxon>Bacteria</taxon>
        <taxon>Bacillati</taxon>
        <taxon>Actinomycetota</taxon>
        <taxon>Actinomycetes</taxon>
        <taxon>Micrococcales</taxon>
        <taxon>Microbacteriaceae</taxon>
        <taxon>Lysinibacter</taxon>
    </lineage>
</organism>
<dbReference type="Pfam" id="PF01408">
    <property type="entry name" value="GFO_IDH_MocA"/>
    <property type="match status" value="1"/>
</dbReference>
<dbReference type="PANTHER" id="PTHR43818">
    <property type="entry name" value="BCDNA.GH03377"/>
    <property type="match status" value="1"/>
</dbReference>
<protein>
    <submittedName>
        <fullName evidence="3">Putative dehydrogenase</fullName>
    </submittedName>
</protein>
<dbReference type="EMBL" id="JAAMOX010000001">
    <property type="protein sequence ID" value="NIH52488.1"/>
    <property type="molecule type" value="Genomic_DNA"/>
</dbReference>
<evidence type="ECO:0000313" key="3">
    <source>
        <dbReference type="EMBL" id="NIH52488.1"/>
    </source>
</evidence>
<dbReference type="GO" id="GO:0016491">
    <property type="term" value="F:oxidoreductase activity"/>
    <property type="evidence" value="ECO:0007669"/>
    <property type="project" value="UniProtKB-KW"/>
</dbReference>
<dbReference type="InterPro" id="IPR036291">
    <property type="entry name" value="NAD(P)-bd_dom_sf"/>
</dbReference>
<dbReference type="AlphaFoldDB" id="A0A7X5QYT3"/>
<dbReference type="Gene3D" id="3.30.360.10">
    <property type="entry name" value="Dihydrodipicolinate Reductase, domain 2"/>
    <property type="match status" value="1"/>
</dbReference>
<reference evidence="3 4" key="1">
    <citation type="submission" date="2020-02" db="EMBL/GenBank/DDBJ databases">
        <title>Sequencing the genomes of 1000 actinobacteria strains.</title>
        <authorList>
            <person name="Klenk H.-P."/>
        </authorList>
    </citation>
    <scope>NUCLEOTIDE SEQUENCE [LARGE SCALE GENOMIC DNA]</scope>
    <source>
        <strain evidence="3 4">DSM 27960</strain>
    </source>
</reference>
<dbReference type="Gene3D" id="3.40.50.720">
    <property type="entry name" value="NAD(P)-binding Rossmann-like Domain"/>
    <property type="match status" value="1"/>
</dbReference>
<name>A0A7X5QYT3_9MICO</name>
<dbReference type="GO" id="GO:0000166">
    <property type="term" value="F:nucleotide binding"/>
    <property type="evidence" value="ECO:0007669"/>
    <property type="project" value="InterPro"/>
</dbReference>
<keyword evidence="4" id="KW-1185">Reference proteome</keyword>
<evidence type="ECO:0000313" key="4">
    <source>
        <dbReference type="Proteomes" id="UP000541033"/>
    </source>
</evidence>
<dbReference type="PANTHER" id="PTHR43818:SF11">
    <property type="entry name" value="BCDNA.GH03377"/>
    <property type="match status" value="1"/>
</dbReference>
<evidence type="ECO:0000259" key="2">
    <source>
        <dbReference type="Pfam" id="PF01408"/>
    </source>
</evidence>